<evidence type="ECO:0000313" key="4">
    <source>
        <dbReference type="Proteomes" id="UP001157353"/>
    </source>
</evidence>
<dbReference type="Proteomes" id="UP001157353">
    <property type="component" value="Unassembled WGS sequence"/>
</dbReference>
<dbReference type="InterPro" id="IPR025205">
    <property type="entry name" value="PilX/PilW_C"/>
</dbReference>
<dbReference type="Pfam" id="PF13681">
    <property type="entry name" value="PilX"/>
    <property type="match status" value="1"/>
</dbReference>
<sequence>MNYINNNKQRGAALITSLLIVVVISILGVAVGKQVIALKKVSTVNYDYTLSLDHAESALATVGSVFDANITSPDVIEALSTPLQAGSWWRDINNWGAATDVTQVEDVAVSPAYLIEDSGLDTINLAIGDPTVIRMHYYRVTARAQGKGESVAFLQAYYATPE</sequence>
<reference evidence="4" key="1">
    <citation type="journal article" date="2019" name="Int. J. Syst. Evol. Microbiol.">
        <title>The Global Catalogue of Microorganisms (GCM) 10K type strain sequencing project: providing services to taxonomists for standard genome sequencing and annotation.</title>
        <authorList>
            <consortium name="The Broad Institute Genomics Platform"/>
            <consortium name="The Broad Institute Genome Sequencing Center for Infectious Disease"/>
            <person name="Wu L."/>
            <person name="Ma J."/>
        </authorList>
    </citation>
    <scope>NUCLEOTIDE SEQUENCE [LARGE SCALE GENOMIC DNA]</scope>
    <source>
        <strain evidence="4">NBRC 103166</strain>
    </source>
</reference>
<accession>A0ABQ6DWN3</accession>
<feature type="domain" description="PilX/PilW C-terminal" evidence="2">
    <location>
        <begin position="82"/>
        <end position="159"/>
    </location>
</feature>
<keyword evidence="1" id="KW-1133">Transmembrane helix</keyword>
<evidence type="ECO:0000259" key="2">
    <source>
        <dbReference type="Pfam" id="PF13681"/>
    </source>
</evidence>
<evidence type="ECO:0000256" key="1">
    <source>
        <dbReference type="SAM" id="Phobius"/>
    </source>
</evidence>
<comment type="caution">
    <text evidence="3">The sequence shown here is derived from an EMBL/GenBank/DDBJ whole genome shotgun (WGS) entry which is preliminary data.</text>
</comment>
<proteinExistence type="predicted"/>
<dbReference type="RefSeq" id="WP_284202656.1">
    <property type="nucleotide sequence ID" value="NZ_BSPQ01000001.1"/>
</dbReference>
<protein>
    <recommendedName>
        <fullName evidence="2">PilX/PilW C-terminal domain-containing protein</fullName>
    </recommendedName>
</protein>
<gene>
    <name evidence="3" type="ORF">GCM10007916_06090</name>
</gene>
<keyword evidence="1" id="KW-0812">Transmembrane</keyword>
<keyword evidence="4" id="KW-1185">Reference proteome</keyword>
<name>A0ABQ6DWN3_9GAMM</name>
<dbReference type="EMBL" id="BSPQ01000001">
    <property type="protein sequence ID" value="GLS89542.1"/>
    <property type="molecule type" value="Genomic_DNA"/>
</dbReference>
<keyword evidence="1" id="KW-0472">Membrane</keyword>
<evidence type="ECO:0000313" key="3">
    <source>
        <dbReference type="EMBL" id="GLS89542.1"/>
    </source>
</evidence>
<organism evidence="3 4">
    <name type="scientific">Psychromonas marina</name>
    <dbReference type="NCBI Taxonomy" id="88364"/>
    <lineage>
        <taxon>Bacteria</taxon>
        <taxon>Pseudomonadati</taxon>
        <taxon>Pseudomonadota</taxon>
        <taxon>Gammaproteobacteria</taxon>
        <taxon>Alteromonadales</taxon>
        <taxon>Psychromonadaceae</taxon>
        <taxon>Psychromonas</taxon>
    </lineage>
</organism>
<feature type="transmembrane region" description="Helical" evidence="1">
    <location>
        <begin position="12"/>
        <end position="32"/>
    </location>
</feature>